<dbReference type="AlphaFoldDB" id="A0AAD6TUP8"/>
<evidence type="ECO:0000313" key="1">
    <source>
        <dbReference type="EMBL" id="KAJ7075786.1"/>
    </source>
</evidence>
<evidence type="ECO:0000313" key="2">
    <source>
        <dbReference type="Proteomes" id="UP001222325"/>
    </source>
</evidence>
<evidence type="ECO:0008006" key="3">
    <source>
        <dbReference type="Google" id="ProtNLM"/>
    </source>
</evidence>
<accession>A0AAD6TUP8</accession>
<reference evidence="1" key="1">
    <citation type="submission" date="2023-03" db="EMBL/GenBank/DDBJ databases">
        <title>Massive genome expansion in bonnet fungi (Mycena s.s.) driven by repeated elements and novel gene families across ecological guilds.</title>
        <authorList>
            <consortium name="Lawrence Berkeley National Laboratory"/>
            <person name="Harder C.B."/>
            <person name="Miyauchi S."/>
            <person name="Viragh M."/>
            <person name="Kuo A."/>
            <person name="Thoen E."/>
            <person name="Andreopoulos B."/>
            <person name="Lu D."/>
            <person name="Skrede I."/>
            <person name="Drula E."/>
            <person name="Henrissat B."/>
            <person name="Morin E."/>
            <person name="Kohler A."/>
            <person name="Barry K."/>
            <person name="LaButti K."/>
            <person name="Morin E."/>
            <person name="Salamov A."/>
            <person name="Lipzen A."/>
            <person name="Mereny Z."/>
            <person name="Hegedus B."/>
            <person name="Baldrian P."/>
            <person name="Stursova M."/>
            <person name="Weitz H."/>
            <person name="Taylor A."/>
            <person name="Grigoriev I.V."/>
            <person name="Nagy L.G."/>
            <person name="Martin F."/>
            <person name="Kauserud H."/>
        </authorList>
    </citation>
    <scope>NUCLEOTIDE SEQUENCE</scope>
    <source>
        <strain evidence="1">CBHHK173m</strain>
    </source>
</reference>
<protein>
    <recommendedName>
        <fullName evidence="3">BTB domain-containing protein</fullName>
    </recommendedName>
</protein>
<comment type="caution">
    <text evidence="1">The sequence shown here is derived from an EMBL/GenBank/DDBJ whole genome shotgun (WGS) entry which is preliminary data.</text>
</comment>
<organism evidence="1 2">
    <name type="scientific">Mycena belliarum</name>
    <dbReference type="NCBI Taxonomy" id="1033014"/>
    <lineage>
        <taxon>Eukaryota</taxon>
        <taxon>Fungi</taxon>
        <taxon>Dikarya</taxon>
        <taxon>Basidiomycota</taxon>
        <taxon>Agaricomycotina</taxon>
        <taxon>Agaricomycetes</taxon>
        <taxon>Agaricomycetidae</taxon>
        <taxon>Agaricales</taxon>
        <taxon>Marasmiineae</taxon>
        <taxon>Mycenaceae</taxon>
        <taxon>Mycena</taxon>
    </lineage>
</organism>
<sequence>MDTNTPDWQGPAAPTQDPMYFFDDGDCMFCVQGTLFKVHKVYFSRDPTSMFRDMFNITQGGSATPTDLEPIPLTDDTVEEFRALCWVVYALPRDIYLQSTREADVDRLAKIVKMCHKYSVTAFETWALEMLHKQCGRELNYLAKCSSDMLTTLMGLTLRCSDDQLLSLVESNWLTRIRDGLPCQTALIVGQRHGRRRFLAEVYFHLSKQLYESTLSRQSAFSPWNIPDIHLLRVLSGHALLLNFWCRLRRDPIPISSICNTSTHNMCRTLWDTRVPWGTFEAIYASGIRGALLSMQTHCRGFDSTSCLRTHIGAVLEVFDPVDYFLPLEALPAQGPALGI</sequence>
<dbReference type="EMBL" id="JARJCN010000089">
    <property type="protein sequence ID" value="KAJ7075786.1"/>
    <property type="molecule type" value="Genomic_DNA"/>
</dbReference>
<proteinExistence type="predicted"/>
<dbReference type="Gene3D" id="3.30.710.10">
    <property type="entry name" value="Potassium Channel Kv1.1, Chain A"/>
    <property type="match status" value="1"/>
</dbReference>
<keyword evidence="2" id="KW-1185">Reference proteome</keyword>
<name>A0AAD6TUP8_9AGAR</name>
<dbReference type="Proteomes" id="UP001222325">
    <property type="component" value="Unassembled WGS sequence"/>
</dbReference>
<gene>
    <name evidence="1" type="ORF">B0H15DRAFT_614484</name>
</gene>
<dbReference type="InterPro" id="IPR011333">
    <property type="entry name" value="SKP1/BTB/POZ_sf"/>
</dbReference>